<name>A0A497EZ73_9CREN</name>
<evidence type="ECO:0000313" key="2">
    <source>
        <dbReference type="EMBL" id="RLE51948.1"/>
    </source>
</evidence>
<dbReference type="Pfam" id="PF07883">
    <property type="entry name" value="Cupin_2"/>
    <property type="match status" value="1"/>
</dbReference>
<dbReference type="CDD" id="cd02222">
    <property type="entry name" value="cupin_TM1459-like"/>
    <property type="match status" value="1"/>
</dbReference>
<accession>A0A497EZ73</accession>
<evidence type="ECO:0000313" key="3">
    <source>
        <dbReference type="Proteomes" id="UP000269499"/>
    </source>
</evidence>
<protein>
    <submittedName>
        <fullName evidence="2">Cupin</fullName>
    </submittedName>
</protein>
<dbReference type="InterPro" id="IPR014710">
    <property type="entry name" value="RmlC-like_jellyroll"/>
</dbReference>
<organism evidence="2 3">
    <name type="scientific">Thermoproteota archaeon</name>
    <dbReference type="NCBI Taxonomy" id="2056631"/>
    <lineage>
        <taxon>Archaea</taxon>
        <taxon>Thermoproteota</taxon>
    </lineage>
</organism>
<sequence>MEGKVVHYTDVKLEKVTVPGAKNAFVRWLISDKDGAPHFAMRLFEVGADGNTPLHNHPWEHEIFILEGEAKVRIGDKEFQVKPGYVIYIPPNVEHTIVNIGRSTLKFICLIPLIKQNT</sequence>
<dbReference type="InterPro" id="IPR011051">
    <property type="entry name" value="RmlC_Cupin_sf"/>
</dbReference>
<gene>
    <name evidence="2" type="ORF">DRJ26_05245</name>
</gene>
<reference evidence="2 3" key="1">
    <citation type="submission" date="2018-06" db="EMBL/GenBank/DDBJ databases">
        <title>Extensive metabolic versatility and redundancy in microbially diverse, dynamic hydrothermal sediments.</title>
        <authorList>
            <person name="Dombrowski N."/>
            <person name="Teske A."/>
            <person name="Baker B.J."/>
        </authorList>
    </citation>
    <scope>NUCLEOTIDE SEQUENCE [LARGE SCALE GENOMIC DNA]</scope>
    <source>
        <strain evidence="2">B20_G2</strain>
    </source>
</reference>
<dbReference type="InterPro" id="IPR013096">
    <property type="entry name" value="Cupin_2"/>
</dbReference>
<proteinExistence type="predicted"/>
<comment type="caution">
    <text evidence="2">The sequence shown here is derived from an EMBL/GenBank/DDBJ whole genome shotgun (WGS) entry which is preliminary data.</text>
</comment>
<dbReference type="Proteomes" id="UP000269499">
    <property type="component" value="Unassembled WGS sequence"/>
</dbReference>
<dbReference type="PANTHER" id="PTHR37694:SF1">
    <property type="entry name" value="SLR8022 PROTEIN"/>
    <property type="match status" value="1"/>
</dbReference>
<feature type="domain" description="Cupin type-2" evidence="1">
    <location>
        <begin position="44"/>
        <end position="110"/>
    </location>
</feature>
<dbReference type="AlphaFoldDB" id="A0A497EZ73"/>
<dbReference type="Gene3D" id="2.60.120.10">
    <property type="entry name" value="Jelly Rolls"/>
    <property type="match status" value="1"/>
</dbReference>
<dbReference type="PANTHER" id="PTHR37694">
    <property type="entry name" value="SLR8022 PROTEIN"/>
    <property type="match status" value="1"/>
</dbReference>
<evidence type="ECO:0000259" key="1">
    <source>
        <dbReference type="Pfam" id="PF07883"/>
    </source>
</evidence>
<dbReference type="SUPFAM" id="SSF51182">
    <property type="entry name" value="RmlC-like cupins"/>
    <property type="match status" value="1"/>
</dbReference>
<dbReference type="EMBL" id="QMRA01000141">
    <property type="protein sequence ID" value="RLE51948.1"/>
    <property type="molecule type" value="Genomic_DNA"/>
</dbReference>